<feature type="transmembrane region" description="Helical" evidence="2">
    <location>
        <begin position="55"/>
        <end position="75"/>
    </location>
</feature>
<keyword evidence="4" id="KW-1185">Reference proteome</keyword>
<dbReference type="AlphaFoldDB" id="A0A167LEJ4"/>
<evidence type="ECO:0000256" key="1">
    <source>
        <dbReference type="SAM" id="MobiDB-lite"/>
    </source>
</evidence>
<feature type="transmembrane region" description="Helical" evidence="2">
    <location>
        <begin position="95"/>
        <end position="118"/>
    </location>
</feature>
<accession>A0A167LEJ4</accession>
<name>A0A167LEJ4_CALVF</name>
<feature type="transmembrane region" description="Helical" evidence="2">
    <location>
        <begin position="182"/>
        <end position="204"/>
    </location>
</feature>
<sequence length="316" mass="33661">MSTPSSPLLTSIPAISGGIPDSSDFAPSILFTVLYVLLFPLIIYRAFQYTTPWTLIFASVRLALFASIRIATFILRAIEAHQTQEGIPSPQIIPFVVEQIFLGIGFIVLATNLVSLVRSHLSREDVARTQGEIALAQRFGFVGTIMILGLLASIVLGIIAGSEYSGAISDPSVAARTKTERLISSILTLVAMGLAALLSAHMLLQHPSLPRTSSAYLLGLACLILVIPAYRISTLASSTNPTVAQLLSTQTKAEFWVLQVTVEWVSLVLLSAVDIRIWFGAGGADAMEAMARTGDVEMQEPGKGGETTQHAAPVGA</sequence>
<evidence type="ECO:0000313" key="3">
    <source>
        <dbReference type="EMBL" id="KZO95608.1"/>
    </source>
</evidence>
<reference evidence="3 4" key="1">
    <citation type="journal article" date="2016" name="Mol. Biol. Evol.">
        <title>Comparative Genomics of Early-Diverging Mushroom-Forming Fungi Provides Insights into the Origins of Lignocellulose Decay Capabilities.</title>
        <authorList>
            <person name="Nagy L.G."/>
            <person name="Riley R."/>
            <person name="Tritt A."/>
            <person name="Adam C."/>
            <person name="Daum C."/>
            <person name="Floudas D."/>
            <person name="Sun H."/>
            <person name="Yadav J.S."/>
            <person name="Pangilinan J."/>
            <person name="Larsson K.H."/>
            <person name="Matsuura K."/>
            <person name="Barry K."/>
            <person name="Labutti K."/>
            <person name="Kuo R."/>
            <person name="Ohm R.A."/>
            <person name="Bhattacharya S.S."/>
            <person name="Shirouzu T."/>
            <person name="Yoshinaga Y."/>
            <person name="Martin F.M."/>
            <person name="Grigoriev I.V."/>
            <person name="Hibbett D.S."/>
        </authorList>
    </citation>
    <scope>NUCLEOTIDE SEQUENCE [LARGE SCALE GENOMIC DNA]</scope>
    <source>
        <strain evidence="3 4">TUFC12733</strain>
    </source>
</reference>
<proteinExistence type="predicted"/>
<feature type="transmembrane region" description="Helical" evidence="2">
    <location>
        <begin position="139"/>
        <end position="162"/>
    </location>
</feature>
<feature type="transmembrane region" description="Helical" evidence="2">
    <location>
        <begin position="25"/>
        <end position="43"/>
    </location>
</feature>
<organism evidence="3 4">
    <name type="scientific">Calocera viscosa (strain TUFC12733)</name>
    <dbReference type="NCBI Taxonomy" id="1330018"/>
    <lineage>
        <taxon>Eukaryota</taxon>
        <taxon>Fungi</taxon>
        <taxon>Dikarya</taxon>
        <taxon>Basidiomycota</taxon>
        <taxon>Agaricomycotina</taxon>
        <taxon>Dacrymycetes</taxon>
        <taxon>Dacrymycetales</taxon>
        <taxon>Dacrymycetaceae</taxon>
        <taxon>Calocera</taxon>
    </lineage>
</organism>
<keyword evidence="2" id="KW-0472">Membrane</keyword>
<dbReference type="Proteomes" id="UP000076738">
    <property type="component" value="Unassembled WGS sequence"/>
</dbReference>
<protein>
    <submittedName>
        <fullName evidence="3">Uncharacterized protein</fullName>
    </submittedName>
</protein>
<evidence type="ECO:0000313" key="4">
    <source>
        <dbReference type="Proteomes" id="UP000076738"/>
    </source>
</evidence>
<feature type="transmembrane region" description="Helical" evidence="2">
    <location>
        <begin position="216"/>
        <end position="236"/>
    </location>
</feature>
<keyword evidence="2" id="KW-1133">Transmembrane helix</keyword>
<dbReference type="EMBL" id="KV417288">
    <property type="protein sequence ID" value="KZO95608.1"/>
    <property type="molecule type" value="Genomic_DNA"/>
</dbReference>
<feature type="region of interest" description="Disordered" evidence="1">
    <location>
        <begin position="297"/>
        <end position="316"/>
    </location>
</feature>
<evidence type="ECO:0000256" key="2">
    <source>
        <dbReference type="SAM" id="Phobius"/>
    </source>
</evidence>
<keyword evidence="2" id="KW-0812">Transmembrane</keyword>
<feature type="transmembrane region" description="Helical" evidence="2">
    <location>
        <begin position="256"/>
        <end position="279"/>
    </location>
</feature>
<gene>
    <name evidence="3" type="ORF">CALVIDRAFT_564653</name>
</gene>
<dbReference type="OrthoDB" id="2562239at2759"/>